<comment type="caution">
    <text evidence="1">The sequence shown here is derived from an EMBL/GenBank/DDBJ whole genome shotgun (WGS) entry which is preliminary data.</text>
</comment>
<name>A0AAD6RM72_9ROSI</name>
<dbReference type="EMBL" id="JAQIZT010000001">
    <property type="protein sequence ID" value="KAJ7011578.1"/>
    <property type="molecule type" value="Genomic_DNA"/>
</dbReference>
<evidence type="ECO:0000313" key="1">
    <source>
        <dbReference type="EMBL" id="KAJ7011578.1"/>
    </source>
</evidence>
<dbReference type="Proteomes" id="UP001164929">
    <property type="component" value="Chromosome 1"/>
</dbReference>
<keyword evidence="2" id="KW-1185">Reference proteome</keyword>
<protein>
    <submittedName>
        <fullName evidence="1">Uncharacterized protein</fullName>
    </submittedName>
</protein>
<evidence type="ECO:0000313" key="2">
    <source>
        <dbReference type="Proteomes" id="UP001164929"/>
    </source>
</evidence>
<organism evidence="1 2">
    <name type="scientific">Populus alba x Populus x berolinensis</name>
    <dbReference type="NCBI Taxonomy" id="444605"/>
    <lineage>
        <taxon>Eukaryota</taxon>
        <taxon>Viridiplantae</taxon>
        <taxon>Streptophyta</taxon>
        <taxon>Embryophyta</taxon>
        <taxon>Tracheophyta</taxon>
        <taxon>Spermatophyta</taxon>
        <taxon>Magnoliopsida</taxon>
        <taxon>eudicotyledons</taxon>
        <taxon>Gunneridae</taxon>
        <taxon>Pentapetalae</taxon>
        <taxon>rosids</taxon>
        <taxon>fabids</taxon>
        <taxon>Malpighiales</taxon>
        <taxon>Salicaceae</taxon>
        <taxon>Saliceae</taxon>
        <taxon>Populus</taxon>
    </lineage>
</organism>
<proteinExistence type="predicted"/>
<gene>
    <name evidence="1" type="ORF">NC653_001873</name>
</gene>
<sequence>MDKRFWDPERIPEYTASCKSEPKKRAQTISQSPLKTRFPNNSVPELTRKLASLSFLCFCI</sequence>
<reference evidence="1 2" key="1">
    <citation type="journal article" date="2023" name="Mol. Ecol. Resour.">
        <title>Chromosome-level genome assembly of a triploid poplar Populus alba 'Berolinensis'.</title>
        <authorList>
            <person name="Chen S."/>
            <person name="Yu Y."/>
            <person name="Wang X."/>
            <person name="Wang S."/>
            <person name="Zhang T."/>
            <person name="Zhou Y."/>
            <person name="He R."/>
            <person name="Meng N."/>
            <person name="Wang Y."/>
            <person name="Liu W."/>
            <person name="Liu Z."/>
            <person name="Liu J."/>
            <person name="Guo Q."/>
            <person name="Huang H."/>
            <person name="Sederoff R.R."/>
            <person name="Wang G."/>
            <person name="Qu G."/>
            <person name="Chen S."/>
        </authorList>
    </citation>
    <scope>NUCLEOTIDE SEQUENCE [LARGE SCALE GENOMIC DNA]</scope>
    <source>
        <strain evidence="1">SC-2020</strain>
    </source>
</reference>
<accession>A0AAD6RM72</accession>
<dbReference type="AlphaFoldDB" id="A0AAD6RM72"/>